<dbReference type="OrthoDB" id="2556009at2759"/>
<evidence type="ECO:0000313" key="3">
    <source>
        <dbReference type="EMBL" id="PWZ00954.1"/>
    </source>
</evidence>
<feature type="compositionally biased region" description="Basic and acidic residues" evidence="1">
    <location>
        <begin position="425"/>
        <end position="437"/>
    </location>
</feature>
<sequence length="539" mass="52328">MRIVLHHSMSRLLIFLLVALPYLAAITARRTDGIGRGRYRHRRSFSEFHKRSVASWFSHVSSSVSDWVFGSVQPPPVSPDNTPHPYNGGPAVPPRTPYPYATGMVPRPPNDVLTGGGLPVSYICMHLDQPSSAGGAATAGGAGTTAGVGATGGVGVSAVGSAGGTVPTNGASTVIVGNGANGVAAGYVSYNGQLITVQQYQQLLAQAGGTGAVGTTTGSLGTGSGTGAGNGGGAAIGGNSGIIVGDGTNGVPAGYVSVNGQMITAQQYQQLLAQAGGGGGGGAAAASPAPALGGSGLGAGGGGGLATGAGGTTSTDPGAGGTPPGYIQYNGQLYTLQQYQQMMGIGNGGGGLGGGSTGNVYTGGGLGAGAGSTGGLGGGTTSGYGGGGLGGGTAGGYGGGAAGGLGGGATPGFGGGGGAGSMSKRALEDSDRLEKRQGGVGGGTASAPAATTLPKVLVCVSGDPDQPPIKFETMNGLRIQDPALLPDKKTVDITNLPNYQMPWMPFLPTEEMWNEQQILMLAQEDQIQHRTTTAPAPST</sequence>
<dbReference type="Proteomes" id="UP000246740">
    <property type="component" value="Unassembled WGS sequence"/>
</dbReference>
<evidence type="ECO:0000256" key="2">
    <source>
        <dbReference type="SAM" id="SignalP"/>
    </source>
</evidence>
<name>A0A317XRG9_9BASI</name>
<dbReference type="EMBL" id="KZ819191">
    <property type="protein sequence ID" value="PWZ00954.1"/>
    <property type="molecule type" value="Genomic_DNA"/>
</dbReference>
<dbReference type="InParanoid" id="A0A317XRG9"/>
<dbReference type="AlphaFoldDB" id="A0A317XRG9"/>
<organism evidence="3 4">
    <name type="scientific">Testicularia cyperi</name>
    <dbReference type="NCBI Taxonomy" id="1882483"/>
    <lineage>
        <taxon>Eukaryota</taxon>
        <taxon>Fungi</taxon>
        <taxon>Dikarya</taxon>
        <taxon>Basidiomycota</taxon>
        <taxon>Ustilaginomycotina</taxon>
        <taxon>Ustilaginomycetes</taxon>
        <taxon>Ustilaginales</taxon>
        <taxon>Anthracoideaceae</taxon>
        <taxon>Testicularia</taxon>
    </lineage>
</organism>
<gene>
    <name evidence="3" type="ORF">BCV70DRAFT_199319</name>
</gene>
<feature type="chain" id="PRO_5016260975" evidence="2">
    <location>
        <begin position="29"/>
        <end position="539"/>
    </location>
</feature>
<reference evidence="3 4" key="1">
    <citation type="journal article" date="2018" name="Mol. Biol. Evol.">
        <title>Broad Genomic Sampling Reveals a Smut Pathogenic Ancestry of the Fungal Clade Ustilaginomycotina.</title>
        <authorList>
            <person name="Kijpornyongpan T."/>
            <person name="Mondo S.J."/>
            <person name="Barry K."/>
            <person name="Sandor L."/>
            <person name="Lee J."/>
            <person name="Lipzen A."/>
            <person name="Pangilinan J."/>
            <person name="LaButti K."/>
            <person name="Hainaut M."/>
            <person name="Henrissat B."/>
            <person name="Grigoriev I.V."/>
            <person name="Spatafora J.W."/>
            <person name="Aime M.C."/>
        </authorList>
    </citation>
    <scope>NUCLEOTIDE SEQUENCE [LARGE SCALE GENOMIC DNA]</scope>
    <source>
        <strain evidence="3 4">MCA 3645</strain>
    </source>
</reference>
<evidence type="ECO:0000313" key="4">
    <source>
        <dbReference type="Proteomes" id="UP000246740"/>
    </source>
</evidence>
<feature type="signal peptide" evidence="2">
    <location>
        <begin position="1"/>
        <end position="28"/>
    </location>
</feature>
<feature type="region of interest" description="Disordered" evidence="1">
    <location>
        <begin position="416"/>
        <end position="447"/>
    </location>
</feature>
<dbReference type="STRING" id="1882483.A0A317XRG9"/>
<protein>
    <submittedName>
        <fullName evidence="3">Uncharacterized protein</fullName>
    </submittedName>
</protein>
<accession>A0A317XRG9</accession>
<keyword evidence="2" id="KW-0732">Signal</keyword>
<proteinExistence type="predicted"/>
<evidence type="ECO:0000256" key="1">
    <source>
        <dbReference type="SAM" id="MobiDB-lite"/>
    </source>
</evidence>
<keyword evidence="4" id="KW-1185">Reference proteome</keyword>